<protein>
    <recommendedName>
        <fullName evidence="2">peptidylprolyl isomerase</fullName>
        <ecNumber evidence="2">5.2.1.8</ecNumber>
    </recommendedName>
</protein>
<dbReference type="SUPFAM" id="SSF50891">
    <property type="entry name" value="Cyclophilin-like"/>
    <property type="match status" value="1"/>
</dbReference>
<dbReference type="Gene3D" id="2.40.100.10">
    <property type="entry name" value="Cyclophilin-like"/>
    <property type="match status" value="1"/>
</dbReference>
<evidence type="ECO:0000313" key="9">
    <source>
        <dbReference type="EMBL" id="EDQ88006.1"/>
    </source>
</evidence>
<evidence type="ECO:0000256" key="1">
    <source>
        <dbReference type="ARBA" id="ARBA00000971"/>
    </source>
</evidence>
<dbReference type="GO" id="GO:0003755">
    <property type="term" value="F:peptidyl-prolyl cis-trans isomerase activity"/>
    <property type="evidence" value="ECO:0000318"/>
    <property type="project" value="GO_Central"/>
</dbReference>
<dbReference type="GO" id="GO:0005634">
    <property type="term" value="C:nucleus"/>
    <property type="evidence" value="ECO:0007669"/>
    <property type="project" value="UniProtKB-ARBA"/>
</dbReference>
<keyword evidence="10" id="KW-1185">Reference proteome</keyword>
<comment type="catalytic activity">
    <reaction evidence="1">
        <text>[protein]-peptidylproline (omega=180) = [protein]-peptidylproline (omega=0)</text>
        <dbReference type="Rhea" id="RHEA:16237"/>
        <dbReference type="Rhea" id="RHEA-COMP:10747"/>
        <dbReference type="Rhea" id="RHEA-COMP:10748"/>
        <dbReference type="ChEBI" id="CHEBI:83833"/>
        <dbReference type="ChEBI" id="CHEBI:83834"/>
        <dbReference type="EC" id="5.2.1.8"/>
    </reaction>
</comment>
<proteinExistence type="predicted"/>
<evidence type="ECO:0000256" key="2">
    <source>
        <dbReference type="ARBA" id="ARBA00013194"/>
    </source>
</evidence>
<dbReference type="FunCoup" id="A9V363">
    <property type="interactions" value="1247"/>
</dbReference>
<keyword evidence="3 7" id="KW-0853">WD repeat</keyword>
<dbReference type="RefSeq" id="XP_001747082.1">
    <property type="nucleotide sequence ID" value="XM_001747030.1"/>
</dbReference>
<reference evidence="9 10" key="1">
    <citation type="journal article" date="2008" name="Nature">
        <title>The genome of the choanoflagellate Monosiga brevicollis and the origin of metazoans.</title>
        <authorList>
            <consortium name="JGI Sequencing"/>
            <person name="King N."/>
            <person name="Westbrook M.J."/>
            <person name="Young S.L."/>
            <person name="Kuo A."/>
            <person name="Abedin M."/>
            <person name="Chapman J."/>
            <person name="Fairclough S."/>
            <person name="Hellsten U."/>
            <person name="Isogai Y."/>
            <person name="Letunic I."/>
            <person name="Marr M."/>
            <person name="Pincus D."/>
            <person name="Putnam N."/>
            <person name="Rokas A."/>
            <person name="Wright K.J."/>
            <person name="Zuzow R."/>
            <person name="Dirks W."/>
            <person name="Good M."/>
            <person name="Goodstein D."/>
            <person name="Lemons D."/>
            <person name="Li W."/>
            <person name="Lyons J.B."/>
            <person name="Morris A."/>
            <person name="Nichols S."/>
            <person name="Richter D.J."/>
            <person name="Salamov A."/>
            <person name="Bork P."/>
            <person name="Lim W.A."/>
            <person name="Manning G."/>
            <person name="Miller W.T."/>
            <person name="McGinnis W."/>
            <person name="Shapiro H."/>
            <person name="Tjian R."/>
            <person name="Grigoriev I.V."/>
            <person name="Rokhsar D."/>
        </authorList>
    </citation>
    <scope>NUCLEOTIDE SEQUENCE [LARGE SCALE GENOMIC DNA]</scope>
    <source>
        <strain evidence="10">MX1 / ATCC 50154</strain>
    </source>
</reference>
<dbReference type="EMBL" id="CH991556">
    <property type="protein sequence ID" value="EDQ88006.1"/>
    <property type="molecule type" value="Genomic_DNA"/>
</dbReference>
<feature type="domain" description="PPIase cyclophilin-type" evidence="8">
    <location>
        <begin position="442"/>
        <end position="596"/>
    </location>
</feature>
<organism evidence="9 10">
    <name type="scientific">Monosiga brevicollis</name>
    <name type="common">Choanoflagellate</name>
    <dbReference type="NCBI Taxonomy" id="81824"/>
    <lineage>
        <taxon>Eukaryota</taxon>
        <taxon>Choanoflagellata</taxon>
        <taxon>Craspedida</taxon>
        <taxon>Salpingoecidae</taxon>
        <taxon>Monosiga</taxon>
    </lineage>
</organism>
<dbReference type="SMART" id="SM00320">
    <property type="entry name" value="WD40"/>
    <property type="match status" value="4"/>
</dbReference>
<dbReference type="Pfam" id="PF00160">
    <property type="entry name" value="Pro_isomerase"/>
    <property type="match status" value="1"/>
</dbReference>
<dbReference type="InterPro" id="IPR001680">
    <property type="entry name" value="WD40_rpt"/>
</dbReference>
<gene>
    <name evidence="9" type="ORF">MONBRDRAFT_9444</name>
</gene>
<dbReference type="STRING" id="81824.A9V363"/>
<dbReference type="InterPro" id="IPR036322">
    <property type="entry name" value="WD40_repeat_dom_sf"/>
</dbReference>
<dbReference type="InterPro" id="IPR015943">
    <property type="entry name" value="WD40/YVTN_repeat-like_dom_sf"/>
</dbReference>
<dbReference type="PROSITE" id="PS50294">
    <property type="entry name" value="WD_REPEATS_REGION"/>
    <property type="match status" value="1"/>
</dbReference>
<accession>A9V363</accession>
<evidence type="ECO:0000313" key="10">
    <source>
        <dbReference type="Proteomes" id="UP000001357"/>
    </source>
</evidence>
<evidence type="ECO:0000256" key="6">
    <source>
        <dbReference type="ARBA" id="ARBA00023235"/>
    </source>
</evidence>
<feature type="repeat" description="WD" evidence="7">
    <location>
        <begin position="228"/>
        <end position="269"/>
    </location>
</feature>
<dbReference type="SUPFAM" id="SSF50978">
    <property type="entry name" value="WD40 repeat-like"/>
    <property type="match status" value="1"/>
</dbReference>
<dbReference type="PANTHER" id="PTHR45625:SF4">
    <property type="entry name" value="PEPTIDYLPROLYL ISOMERASE DOMAIN AND WD REPEAT-CONTAINING PROTEIN 1"/>
    <property type="match status" value="1"/>
</dbReference>
<evidence type="ECO:0000259" key="8">
    <source>
        <dbReference type="PROSITE" id="PS50072"/>
    </source>
</evidence>
<dbReference type="AlphaFoldDB" id="A9V363"/>
<dbReference type="GeneID" id="5892318"/>
<dbReference type="GO" id="GO:0006457">
    <property type="term" value="P:protein folding"/>
    <property type="evidence" value="ECO:0000318"/>
    <property type="project" value="GO_Central"/>
</dbReference>
<dbReference type="EC" id="5.2.1.8" evidence="2"/>
<dbReference type="CDD" id="cd01927">
    <property type="entry name" value="cyclophilin_WD40"/>
    <property type="match status" value="1"/>
</dbReference>
<sequence length="597" mass="66828">MPVADTGDEPQVKRKKRVLKHEAKFLDALPSATMYETSLMHRDTITHVIATKSHFVITGSVDGHIKFWKKKQGEGIEFVKHFGAHLGALNDMAASSDGAYLASASADKTLKIYDIINFDMINMVELEYEPTVVCWIHVPGSAVPLVAVAEAETAKIHIYSALTTEAPIQTLSIHRKPVTAIQYNPTVDIIVSADEGGMIEYWAGADGKFGMPENLAFEFKTDTDLYDFLKHKAYAHRIDFSPDGKRFVATGSDQKVRIFDFASGKLFRVYDEALVSYTERQNRKAFLSSMEFGRRAAAERELTKATAVRHGNGCFDASGNFVLYATLVGVKVINLITNRCVRIIGKDEGIRFLNIALYQGKPTKMGQATHTLEMEASDNPALKNRELDPLLICSAVKKSRFYVFSKREPQEAAGDISRDVFNEKPTREQQMAAITTTATERLADAVTLHTSYGDIHLELYPIECPKTVENFVTHCRNGYYNNLTFHRVIKDFMVQTGDPFGDGTGGQSIWDHEFEDEFHPRLKHDRAYTVSMANAGPNTNGSQFFITLLPTPWLDNKHTVFGRVVRGMEVVQDIGKCKVDKNDKPFDTIKIVSTTVR</sequence>
<dbReference type="PRINTS" id="PR00153">
    <property type="entry name" value="CSAPPISMRASE"/>
</dbReference>
<dbReference type="Gene3D" id="2.130.10.10">
    <property type="entry name" value="YVTN repeat-like/Quinoprotein amine dehydrogenase"/>
    <property type="match status" value="2"/>
</dbReference>
<keyword evidence="4" id="KW-0677">Repeat</keyword>
<keyword evidence="6" id="KW-0413">Isomerase</keyword>
<dbReference type="KEGG" id="mbr:MONBRDRAFT_9444"/>
<dbReference type="InterPro" id="IPR002130">
    <property type="entry name" value="Cyclophilin-type_PPIase_dom"/>
</dbReference>
<dbReference type="InterPro" id="IPR020892">
    <property type="entry name" value="Cyclophilin-type_PPIase_CS"/>
</dbReference>
<dbReference type="Proteomes" id="UP000001357">
    <property type="component" value="Unassembled WGS sequence"/>
</dbReference>
<dbReference type="PROSITE" id="PS50072">
    <property type="entry name" value="CSA_PPIASE_2"/>
    <property type="match status" value="1"/>
</dbReference>
<dbReference type="OMA" id="GMVEYWR"/>
<evidence type="ECO:0000256" key="7">
    <source>
        <dbReference type="PROSITE-ProRule" id="PRU00221"/>
    </source>
</evidence>
<evidence type="ECO:0000256" key="3">
    <source>
        <dbReference type="ARBA" id="ARBA00022574"/>
    </source>
</evidence>
<feature type="repeat" description="WD" evidence="7">
    <location>
        <begin position="82"/>
        <end position="123"/>
    </location>
</feature>
<name>A9V363_MONBE</name>
<dbReference type="PROSITE" id="PS50082">
    <property type="entry name" value="WD_REPEATS_2"/>
    <property type="match status" value="3"/>
</dbReference>
<dbReference type="PROSITE" id="PS00170">
    <property type="entry name" value="CSA_PPIASE_1"/>
    <property type="match status" value="1"/>
</dbReference>
<dbReference type="InterPro" id="IPR029000">
    <property type="entry name" value="Cyclophilin-like_dom_sf"/>
</dbReference>
<dbReference type="PANTHER" id="PTHR45625">
    <property type="entry name" value="PEPTIDYL-PROLYL CIS-TRANS ISOMERASE-RELATED"/>
    <property type="match status" value="1"/>
</dbReference>
<dbReference type="Pfam" id="PF00400">
    <property type="entry name" value="WD40"/>
    <property type="match status" value="4"/>
</dbReference>
<dbReference type="FunFam" id="2.40.100.10:FF:000003">
    <property type="entry name" value="Peptidylprolyl isomerase domain and WD repeat-containing 1"/>
    <property type="match status" value="1"/>
</dbReference>
<feature type="repeat" description="WD" evidence="7">
    <location>
        <begin position="171"/>
        <end position="202"/>
    </location>
</feature>
<dbReference type="InParanoid" id="A9V363"/>
<dbReference type="eggNOG" id="KOG0882">
    <property type="taxonomic scope" value="Eukaryota"/>
</dbReference>
<evidence type="ECO:0000256" key="4">
    <source>
        <dbReference type="ARBA" id="ARBA00022737"/>
    </source>
</evidence>
<dbReference type="InterPro" id="IPR044666">
    <property type="entry name" value="Cyclophilin_A-like"/>
</dbReference>
<keyword evidence="5" id="KW-0697">Rotamase</keyword>
<evidence type="ECO:0000256" key="5">
    <source>
        <dbReference type="ARBA" id="ARBA00023110"/>
    </source>
</evidence>